<feature type="region of interest" description="Disordered" evidence="1">
    <location>
        <begin position="253"/>
        <end position="276"/>
    </location>
</feature>
<dbReference type="InterPro" id="IPR045290">
    <property type="entry name" value="MOC1-like"/>
</dbReference>
<name>A0AAV1HTB9_9CHLO</name>
<evidence type="ECO:0008006" key="4">
    <source>
        <dbReference type="Google" id="ProtNLM"/>
    </source>
</evidence>
<protein>
    <recommendedName>
        <fullName evidence="4">Holliday junction resolvase RuvC</fullName>
    </recommendedName>
</protein>
<dbReference type="Proteomes" id="UP001314263">
    <property type="component" value="Unassembled WGS sequence"/>
</dbReference>
<accession>A0AAV1HTB9</accession>
<dbReference type="PANTHER" id="PTHR36015:SF6">
    <property type="entry name" value="HOLLIDAY JUNCTION RESOLVASE MOC1, CHLOROPLASTIC-RELATED"/>
    <property type="match status" value="1"/>
</dbReference>
<feature type="compositionally biased region" description="Acidic residues" evidence="1">
    <location>
        <begin position="254"/>
        <end position="276"/>
    </location>
</feature>
<sequence>MHICRPTITGFTRAPFSGPTSTGSLNSFSRLLTRAGQSTLIQPASTTVSTKRATGEIVPVKGVHPPLIIGIDPDGSGALAAIQVQAVPQPNAHVIHDADVELHDNPVEIFQGTTRKRRQADSKAIARIVKGLAAAHSGSTTRILLEVPQPNSLNGKHSWYQTGFSYGVWQGALAAHGFEVETVSCRRWKQDLQLNGKGKEGSRQLAIRLFPTASELLKRKKDHGRAEAMLIAAWALGLRIEPETDSVRVVPAAEVEESSEEAEDVLPLEEDVEEAC</sequence>
<gene>
    <name evidence="2" type="ORF">CVIRNUC_001189</name>
</gene>
<dbReference type="EMBL" id="CAUYUE010000002">
    <property type="protein sequence ID" value="CAK0739716.1"/>
    <property type="molecule type" value="Genomic_DNA"/>
</dbReference>
<keyword evidence="3" id="KW-1185">Reference proteome</keyword>
<evidence type="ECO:0000313" key="2">
    <source>
        <dbReference type="EMBL" id="CAK0739716.1"/>
    </source>
</evidence>
<dbReference type="CDD" id="cd22992">
    <property type="entry name" value="MOC1"/>
    <property type="match status" value="1"/>
</dbReference>
<evidence type="ECO:0000256" key="1">
    <source>
        <dbReference type="SAM" id="MobiDB-lite"/>
    </source>
</evidence>
<evidence type="ECO:0000313" key="3">
    <source>
        <dbReference type="Proteomes" id="UP001314263"/>
    </source>
</evidence>
<reference evidence="2 3" key="1">
    <citation type="submission" date="2023-10" db="EMBL/GenBank/DDBJ databases">
        <authorList>
            <person name="Maclean D."/>
            <person name="Macfadyen A."/>
        </authorList>
    </citation>
    <scope>NUCLEOTIDE SEQUENCE [LARGE SCALE GENOMIC DNA]</scope>
</reference>
<comment type="caution">
    <text evidence="2">The sequence shown here is derived from an EMBL/GenBank/DDBJ whole genome shotgun (WGS) entry which is preliminary data.</text>
</comment>
<dbReference type="AlphaFoldDB" id="A0AAV1HTB9"/>
<dbReference type="PANTHER" id="PTHR36015">
    <property type="entry name" value="HOLLIDAY JUNCTION RESOLVASE MOC1, CHLOROPLASTIC-RELATED"/>
    <property type="match status" value="1"/>
</dbReference>
<dbReference type="GO" id="GO:0008821">
    <property type="term" value="F:crossover junction DNA endonuclease activity"/>
    <property type="evidence" value="ECO:0007669"/>
    <property type="project" value="InterPro"/>
</dbReference>
<organism evidence="2 3">
    <name type="scientific">Coccomyxa viridis</name>
    <dbReference type="NCBI Taxonomy" id="1274662"/>
    <lineage>
        <taxon>Eukaryota</taxon>
        <taxon>Viridiplantae</taxon>
        <taxon>Chlorophyta</taxon>
        <taxon>core chlorophytes</taxon>
        <taxon>Trebouxiophyceae</taxon>
        <taxon>Trebouxiophyceae incertae sedis</taxon>
        <taxon>Coccomyxaceae</taxon>
        <taxon>Coccomyxa</taxon>
    </lineage>
</organism>
<proteinExistence type="predicted"/>